<evidence type="ECO:0000313" key="2">
    <source>
        <dbReference type="Proteomes" id="UP001159200"/>
    </source>
</evidence>
<dbReference type="RefSeq" id="WP_280561444.1">
    <property type="nucleotide sequence ID" value="NZ_JAROYJ010000007.1"/>
</dbReference>
<name>A0ABT6IZ62_9STAP</name>
<dbReference type="InterPro" id="IPR051910">
    <property type="entry name" value="ComF/GntX_DNA_util-trans"/>
</dbReference>
<accession>A0ABT6IZ62</accession>
<gene>
    <name evidence="1" type="ORF">P5X59_05615</name>
</gene>
<keyword evidence="2" id="KW-1185">Reference proteome</keyword>
<dbReference type="EMBL" id="JAROYR010000006">
    <property type="protein sequence ID" value="MDH5157800.1"/>
    <property type="molecule type" value="Genomic_DNA"/>
</dbReference>
<dbReference type="PANTHER" id="PTHR47505:SF1">
    <property type="entry name" value="DNA UTILIZATION PROTEIN YHGH"/>
    <property type="match status" value="1"/>
</dbReference>
<comment type="caution">
    <text evidence="1">The sequence shown here is derived from an EMBL/GenBank/DDBJ whole genome shotgun (WGS) entry which is preliminary data.</text>
</comment>
<dbReference type="Proteomes" id="UP001159200">
    <property type="component" value="Unassembled WGS sequence"/>
</dbReference>
<organism evidence="1 2">
    <name type="scientific">Staphylococcus cohnii</name>
    <dbReference type="NCBI Taxonomy" id="29382"/>
    <lineage>
        <taxon>Bacteria</taxon>
        <taxon>Bacillati</taxon>
        <taxon>Bacillota</taxon>
        <taxon>Bacilli</taxon>
        <taxon>Bacillales</taxon>
        <taxon>Staphylococcaceae</taxon>
        <taxon>Staphylococcus</taxon>
        <taxon>Staphylococcus cohnii species complex</taxon>
    </lineage>
</organism>
<evidence type="ECO:0000313" key="1">
    <source>
        <dbReference type="EMBL" id="MDH5157800.1"/>
    </source>
</evidence>
<dbReference type="PANTHER" id="PTHR47505">
    <property type="entry name" value="DNA UTILIZATION PROTEIN YHGH"/>
    <property type="match status" value="1"/>
</dbReference>
<proteinExistence type="predicted"/>
<reference evidence="1 2" key="1">
    <citation type="submission" date="2023-03" db="EMBL/GenBank/DDBJ databases">
        <title>Bacterial isolates from washroom surfaces on a university campus.</title>
        <authorList>
            <person name="Holman D.B."/>
            <person name="Gzyl K.E."/>
            <person name="Taheri A.E."/>
        </authorList>
    </citation>
    <scope>NUCLEOTIDE SEQUENCE [LARGE SCALE GENOMIC DNA]</scope>
    <source>
        <strain evidence="1 2">RD01</strain>
    </source>
</reference>
<protein>
    <submittedName>
        <fullName evidence="1">Uncharacterized protein</fullName>
    </submittedName>
</protein>
<sequence length="153" mass="18283">MMKLNATNRCPTCMKLLNKTEKLCSDCSELSSKYKLMNKLYCFYRYDGIIKEMLQQYKFKRDVAIAEIIAERVKLPHYKYDYVIPIPSPLYRDMERTFNPIQLVLDLKKVKCHCLLATHSSIKQSELRKQKRMQRPNPFEITRCVDLKEKIFC</sequence>